<dbReference type="OrthoDB" id="9804686at2"/>
<feature type="region of interest" description="Disordered" evidence="1">
    <location>
        <begin position="523"/>
        <end position="542"/>
    </location>
</feature>
<dbReference type="Gene3D" id="1.50.10.20">
    <property type="match status" value="1"/>
</dbReference>
<dbReference type="PROSITE" id="PS50853">
    <property type="entry name" value="FN3"/>
    <property type="match status" value="1"/>
</dbReference>
<protein>
    <submittedName>
        <fullName evidence="3">Pectate lyase</fullName>
    </submittedName>
</protein>
<dbReference type="Pfam" id="PF09492">
    <property type="entry name" value="Pec_lyase"/>
    <property type="match status" value="1"/>
</dbReference>
<dbReference type="InterPro" id="IPR012669">
    <property type="entry name" value="Pectate_lyase"/>
</dbReference>
<keyword evidence="3" id="KW-0456">Lyase</keyword>
<evidence type="ECO:0000313" key="4">
    <source>
        <dbReference type="Proteomes" id="UP000281498"/>
    </source>
</evidence>
<reference evidence="3 4" key="1">
    <citation type="submission" date="2017-10" db="EMBL/GenBank/DDBJ databases">
        <title>Bacillus sp. nov., a halophilic bacterium isolated from a Keqin Lake.</title>
        <authorList>
            <person name="Wang H."/>
        </authorList>
    </citation>
    <scope>NUCLEOTIDE SEQUENCE [LARGE SCALE GENOMIC DNA]</scope>
    <source>
        <strain evidence="3 4">KCTC 13187</strain>
    </source>
</reference>
<dbReference type="Pfam" id="PF09136">
    <property type="entry name" value="Glucodextran_B"/>
    <property type="match status" value="1"/>
</dbReference>
<dbReference type="Gene3D" id="2.60.40.10">
    <property type="entry name" value="Immunoglobulins"/>
    <property type="match status" value="4"/>
</dbReference>
<dbReference type="SMART" id="SM00060">
    <property type="entry name" value="FN3"/>
    <property type="match status" value="2"/>
</dbReference>
<dbReference type="Proteomes" id="UP000281498">
    <property type="component" value="Unassembled WGS sequence"/>
</dbReference>
<dbReference type="NCBIfam" id="TIGR02474">
    <property type="entry name" value="pec_lyase"/>
    <property type="match status" value="1"/>
</dbReference>
<feature type="domain" description="Fibronectin type-III" evidence="2">
    <location>
        <begin position="536"/>
        <end position="628"/>
    </location>
</feature>
<evidence type="ECO:0000256" key="1">
    <source>
        <dbReference type="SAM" id="MobiDB-lite"/>
    </source>
</evidence>
<dbReference type="InterPro" id="IPR003961">
    <property type="entry name" value="FN3_dom"/>
</dbReference>
<evidence type="ECO:0000313" key="3">
    <source>
        <dbReference type="EMBL" id="RKL68075.1"/>
    </source>
</evidence>
<sequence>MKKLLHIFLALLIVFTALPNVFSLETSAASNISASPTGLEAVAGDEQVALNWNRSIGSGKSMLYVGSGLPADEKTIAHLETLGFNNITFKNIKDTVTEDADGFDIVFVGETSGSGDIGTKFKEVPIPVVYSKGWVVDDVELSYGDGGQSGDIDGQTNLVIEDPYHPLAAGLSGTVKVYSEAGKVNFGTPGEEAEVIATVEGDEAKVPIFAYEKGAKRVNGEETVPARRVSTFLFNGQEDYMTEDGWKLLDASVEWALGNADDKIKMLYVGAGLPADIMGVQHFQSLGFLSVDFRIMKETETEDAEGYDIVFVGETAGSGDIGEKFRDVPIPVVYSKGWIVDDVDLSYSDGGQSGDIDGQTNLVIQDSDHPLAVGLSGTVEVYTQAGKVNFGTPGEEADVIATVEGDEEKAAIFAYEKGAKRVTGEQVPERRVSTFVFNGQEEVLTEAGWKLYDESVIWALDLDEQDIAPEKTFTVKRSTESEGPFETIASGLETNSFTDTGLTNGETYSYQITLVSRDGVESDPSEVVGATPVEPLPTPVGLDVDTSHEKVALSWDEVPEATSYEVKRSTAEDGSYEVITSSVTDTEYTDTDVSNDVEYFYVVVAKNDVTTSVASAPISATPVDTRPVISLDDNGAFVNEQTYTVSGSMDRESTVTVNGDEVEVGSDLSFTTTLELELGQNTVLVEAVDLAGEEAAPIELTVVYETDAPTLTLDELPGDKKGKMRHTVYNPYPISGKVDEGGVVIINGEEFEIADDLTFYAEIDLIGSRKNIKVKAVDYAGNESAVESFTVVPKPNKETVPPGPIQIVSTVVTDENTVEVTFNGKVKNLDLSDLELNSAMGDWEGLNPKLTDNFTIVDTDTFVNEAGQSVVVFKTEETINLDGTIDRQIPEDPQHVPLLKDYHFSSDMEENIQQADYLLSWQMEHGGWYKNWFDTNYKRMWDGSERKSESYSYSAETEAGTTDNNATIDEILFMTLVYNETGDERYKESLLKGINYLLESQYDTGGFPQMYPLVGGYADNATFNDNAMNRVLNALSIVAEKSYPFNDDVVSDELAAEAQVALDLALDFILESQIEVDGELTAWGQQHDPYTYEATKGRSFELPSISGFESVSVVAYLMSLPQTEEIKTAVEAALRWFEDVKLDGIRFDRFDEENMIFFYEDPDAETWYRYYEIGTNRPVYANRDGIMLHDFFELEGESKWTYMWAGDFASNLLEVASTTGYYENRAYVKVVGNNSTNIAGETLVVGDLHRVE</sequence>
<dbReference type="GO" id="GO:0016829">
    <property type="term" value="F:lyase activity"/>
    <property type="evidence" value="ECO:0007669"/>
    <property type="project" value="UniProtKB-KW"/>
</dbReference>
<dbReference type="SUPFAM" id="SSF49265">
    <property type="entry name" value="Fibronectin type III"/>
    <property type="match status" value="1"/>
</dbReference>
<evidence type="ECO:0000259" key="2">
    <source>
        <dbReference type="PROSITE" id="PS50853"/>
    </source>
</evidence>
<dbReference type="InterPro" id="IPR013783">
    <property type="entry name" value="Ig-like_fold"/>
</dbReference>
<organism evidence="3 4">
    <name type="scientific">Salipaludibacillus neizhouensis</name>
    <dbReference type="NCBI Taxonomy" id="885475"/>
    <lineage>
        <taxon>Bacteria</taxon>
        <taxon>Bacillati</taxon>
        <taxon>Bacillota</taxon>
        <taxon>Bacilli</taxon>
        <taxon>Bacillales</taxon>
        <taxon>Bacillaceae</taxon>
    </lineage>
</organism>
<dbReference type="EMBL" id="PDOE01000002">
    <property type="protein sequence ID" value="RKL68075.1"/>
    <property type="molecule type" value="Genomic_DNA"/>
</dbReference>
<dbReference type="InterPro" id="IPR036116">
    <property type="entry name" value="FN3_sf"/>
</dbReference>
<dbReference type="SUPFAM" id="SSF81853">
    <property type="entry name" value="Family 10 polysaccharide lyase"/>
    <property type="match status" value="1"/>
</dbReference>
<dbReference type="AlphaFoldDB" id="A0A3A9KJX0"/>
<dbReference type="CDD" id="cd00063">
    <property type="entry name" value="FN3"/>
    <property type="match status" value="1"/>
</dbReference>
<proteinExistence type="predicted"/>
<dbReference type="RefSeq" id="WP_110938413.1">
    <property type="nucleotide sequence ID" value="NZ_KZ614147.1"/>
</dbReference>
<name>A0A3A9KJX0_9BACI</name>
<keyword evidence="4" id="KW-1185">Reference proteome</keyword>
<gene>
    <name evidence="3" type="primary">pelA</name>
    <name evidence="3" type="ORF">CR203_06145</name>
</gene>
<comment type="caution">
    <text evidence="3">The sequence shown here is derived from an EMBL/GenBank/DDBJ whole genome shotgun (WGS) entry which is preliminary data.</text>
</comment>
<accession>A0A3A9KJX0</accession>